<organism evidence="1 2">
    <name type="scientific">Angustibacter luteus</name>
    <dbReference type="NCBI Taxonomy" id="658456"/>
    <lineage>
        <taxon>Bacteria</taxon>
        <taxon>Bacillati</taxon>
        <taxon>Actinomycetota</taxon>
        <taxon>Actinomycetes</taxon>
        <taxon>Kineosporiales</taxon>
        <taxon>Kineosporiaceae</taxon>
    </lineage>
</organism>
<protein>
    <submittedName>
        <fullName evidence="1">Uncharacterized protein</fullName>
    </submittedName>
</protein>
<name>A0ABW1JDP6_9ACTN</name>
<sequence length="170" mass="18913">MRRTFHDGNVTRYPESHFLDIVVDGRALSDSLPGSRGLVTPLNRAWLPGVERAIDELLGVRPADGLDIGRIFLFVCGACGDLACGAVTARLQVGTELTTWSQFAWENGYEPPEPIENAPASLAFETAQYEDALAGAIGRLRLLPYDELAHHGRRFLWPWQWGWRLPKNGD</sequence>
<gene>
    <name evidence="1" type="ORF">ACFQDO_07405</name>
</gene>
<dbReference type="Proteomes" id="UP001596189">
    <property type="component" value="Unassembled WGS sequence"/>
</dbReference>
<accession>A0ABW1JDP6</accession>
<dbReference type="EMBL" id="JBHSRD010000003">
    <property type="protein sequence ID" value="MFC6006954.1"/>
    <property type="molecule type" value="Genomic_DNA"/>
</dbReference>
<keyword evidence="2" id="KW-1185">Reference proteome</keyword>
<reference evidence="2" key="1">
    <citation type="journal article" date="2019" name="Int. J. Syst. Evol. Microbiol.">
        <title>The Global Catalogue of Microorganisms (GCM) 10K type strain sequencing project: providing services to taxonomists for standard genome sequencing and annotation.</title>
        <authorList>
            <consortium name="The Broad Institute Genomics Platform"/>
            <consortium name="The Broad Institute Genome Sequencing Center for Infectious Disease"/>
            <person name="Wu L."/>
            <person name="Ma J."/>
        </authorList>
    </citation>
    <scope>NUCLEOTIDE SEQUENCE [LARGE SCALE GENOMIC DNA]</scope>
    <source>
        <strain evidence="2">KACC 14249</strain>
    </source>
</reference>
<dbReference type="RefSeq" id="WP_345718418.1">
    <property type="nucleotide sequence ID" value="NZ_BAABFP010000008.1"/>
</dbReference>
<proteinExistence type="predicted"/>
<evidence type="ECO:0000313" key="1">
    <source>
        <dbReference type="EMBL" id="MFC6006954.1"/>
    </source>
</evidence>
<evidence type="ECO:0000313" key="2">
    <source>
        <dbReference type="Proteomes" id="UP001596189"/>
    </source>
</evidence>
<comment type="caution">
    <text evidence="1">The sequence shown here is derived from an EMBL/GenBank/DDBJ whole genome shotgun (WGS) entry which is preliminary data.</text>
</comment>